<feature type="domain" description="Sperm microtubule inner protein 1 C-terminal" evidence="1">
    <location>
        <begin position="108"/>
        <end position="209"/>
    </location>
</feature>
<proteinExistence type="predicted"/>
<dbReference type="Pfam" id="PF22589">
    <property type="entry name" value="SPMIP1"/>
    <property type="match status" value="1"/>
</dbReference>
<name>A0AAD7YDT5_MYTSE</name>
<sequence length="224" mass="26107">MPLLDINKPEIILVLNEAYDKEKRLRSYWVTKNTEKLQKAATLTREPTNYYEEDVMKHAMIAGLATITRDHKVATRNRRKVPLRDAKSMPGIESIRHEHSIINLGLGTAKEDPRLARPDTDLSPDPVMRPVDAKTRKIFFKPKPHFGREKYLHARAKILPENKYYHPECMSWDYGWRFSDSKMLGRAMHGRHLLLQKTLQSRVGPTPDPDYYKSPMHGYEKCAQ</sequence>
<reference evidence="2" key="1">
    <citation type="submission" date="2023-03" db="EMBL/GenBank/DDBJ databases">
        <title>Chromosome-level genomes of two armyworms, Mythimna separata and Mythimna loreyi, provide insights into the biosynthesis and reception of sex pheromones.</title>
        <authorList>
            <person name="Zhao H."/>
        </authorList>
    </citation>
    <scope>NUCLEOTIDE SEQUENCE</scope>
    <source>
        <strain evidence="2">BeijingLab</strain>
        <tissue evidence="2">Pupa</tissue>
    </source>
</reference>
<evidence type="ECO:0000259" key="1">
    <source>
        <dbReference type="Pfam" id="PF22589"/>
    </source>
</evidence>
<dbReference type="InterPro" id="IPR054323">
    <property type="entry name" value="SPMIP1_C"/>
</dbReference>
<comment type="caution">
    <text evidence="2">The sequence shown here is derived from an EMBL/GenBank/DDBJ whole genome shotgun (WGS) entry which is preliminary data.</text>
</comment>
<dbReference type="AlphaFoldDB" id="A0AAD7YDT5"/>
<dbReference type="EMBL" id="JARGEI010000021">
    <property type="protein sequence ID" value="KAJ8712274.1"/>
    <property type="molecule type" value="Genomic_DNA"/>
</dbReference>
<evidence type="ECO:0000313" key="3">
    <source>
        <dbReference type="Proteomes" id="UP001231518"/>
    </source>
</evidence>
<dbReference type="PANTHER" id="PTHR35826:SF1">
    <property type="entry name" value="PROTEIN ATP6V1FNB-LIKE"/>
    <property type="match status" value="1"/>
</dbReference>
<accession>A0AAD7YDT5</accession>
<evidence type="ECO:0000313" key="2">
    <source>
        <dbReference type="EMBL" id="KAJ8712274.1"/>
    </source>
</evidence>
<dbReference type="Proteomes" id="UP001231518">
    <property type="component" value="Chromosome 17"/>
</dbReference>
<gene>
    <name evidence="2" type="ORF">PYW07_005116</name>
</gene>
<protein>
    <recommendedName>
        <fullName evidence="1">Sperm microtubule inner protein 1 C-terminal domain-containing protein</fullName>
    </recommendedName>
</protein>
<keyword evidence="3" id="KW-1185">Reference proteome</keyword>
<dbReference type="PANTHER" id="PTHR35826">
    <property type="entry name" value="PROTEIN ATP6V1FNB-LIKE"/>
    <property type="match status" value="1"/>
</dbReference>
<organism evidence="2 3">
    <name type="scientific">Mythimna separata</name>
    <name type="common">Oriental armyworm</name>
    <name type="synonym">Pseudaletia separata</name>
    <dbReference type="NCBI Taxonomy" id="271217"/>
    <lineage>
        <taxon>Eukaryota</taxon>
        <taxon>Metazoa</taxon>
        <taxon>Ecdysozoa</taxon>
        <taxon>Arthropoda</taxon>
        <taxon>Hexapoda</taxon>
        <taxon>Insecta</taxon>
        <taxon>Pterygota</taxon>
        <taxon>Neoptera</taxon>
        <taxon>Endopterygota</taxon>
        <taxon>Lepidoptera</taxon>
        <taxon>Glossata</taxon>
        <taxon>Ditrysia</taxon>
        <taxon>Noctuoidea</taxon>
        <taxon>Noctuidae</taxon>
        <taxon>Noctuinae</taxon>
        <taxon>Hadenini</taxon>
        <taxon>Mythimna</taxon>
    </lineage>
</organism>